<dbReference type="AlphaFoldDB" id="A0A1Z3HR80"/>
<dbReference type="EMBL" id="CP021983">
    <property type="protein sequence ID" value="ASC72824.1"/>
    <property type="molecule type" value="Genomic_DNA"/>
</dbReference>
<reference evidence="1 2" key="1">
    <citation type="journal article" date="2016" name="Biochim. Biophys. Acta">
        <title>Characterization of red-shifted phycobilisomes isolated from the chlorophyll f-containing cyanobacterium Halomicronema hongdechloris.</title>
        <authorList>
            <person name="Li Y."/>
            <person name="Lin Y."/>
            <person name="Garvey C.J."/>
            <person name="Birch D."/>
            <person name="Corkery R.W."/>
            <person name="Loughlin P.C."/>
            <person name="Scheer H."/>
            <person name="Willows R.D."/>
            <person name="Chen M."/>
        </authorList>
    </citation>
    <scope>NUCLEOTIDE SEQUENCE [LARGE SCALE GENOMIC DNA]</scope>
    <source>
        <strain evidence="1 2">C2206</strain>
    </source>
</reference>
<name>A0A1Z3HR80_9CYAN</name>
<dbReference type="KEGG" id="hhg:XM38_037830"/>
<dbReference type="InterPro" id="IPR025990">
    <property type="entry name" value="zinc_ribbon_bacterial"/>
</dbReference>
<proteinExistence type="predicted"/>
<evidence type="ECO:0008006" key="3">
    <source>
        <dbReference type="Google" id="ProtNLM"/>
    </source>
</evidence>
<sequence>MQITSEFSCAYCGEANVLFVDMTAGEYQQYIEDCQVCCQPNTLYISVDEEAMAASVTAEPTDG</sequence>
<dbReference type="InterPro" id="IPR017143">
    <property type="entry name" value="UCP037225"/>
</dbReference>
<evidence type="ECO:0000313" key="1">
    <source>
        <dbReference type="EMBL" id="ASC72824.1"/>
    </source>
</evidence>
<organism evidence="1 2">
    <name type="scientific">Halomicronema hongdechloris C2206</name>
    <dbReference type="NCBI Taxonomy" id="1641165"/>
    <lineage>
        <taxon>Bacteria</taxon>
        <taxon>Bacillati</taxon>
        <taxon>Cyanobacteriota</taxon>
        <taxon>Cyanophyceae</taxon>
        <taxon>Nodosilineales</taxon>
        <taxon>Nodosilineaceae</taxon>
        <taxon>Halomicronema</taxon>
    </lineage>
</organism>
<accession>A0A1Z3HR80</accession>
<keyword evidence="2" id="KW-1185">Reference proteome</keyword>
<dbReference type="Pfam" id="PF14255">
    <property type="entry name" value="Zn_ribbon_21"/>
    <property type="match status" value="1"/>
</dbReference>
<dbReference type="Proteomes" id="UP000191901">
    <property type="component" value="Chromosome"/>
</dbReference>
<gene>
    <name evidence="1" type="ORF">XM38_037830</name>
</gene>
<dbReference type="OrthoDB" id="9814566at2"/>
<protein>
    <recommendedName>
        <fullName evidence="3">CPXCG motif-containing cysteine-rich protein</fullName>
    </recommendedName>
</protein>
<dbReference type="STRING" id="1641165.XM38_06655"/>
<dbReference type="RefSeq" id="WP_080806911.1">
    <property type="nucleotide sequence ID" value="NZ_CP021983.2"/>
</dbReference>
<evidence type="ECO:0000313" key="2">
    <source>
        <dbReference type="Proteomes" id="UP000191901"/>
    </source>
</evidence>
<dbReference type="PIRSF" id="PIRSF037225">
    <property type="entry name" value="UCP037225"/>
    <property type="match status" value="1"/>
</dbReference>